<feature type="chain" id="PRO_5045886691" evidence="1">
    <location>
        <begin position="25"/>
        <end position="115"/>
    </location>
</feature>
<feature type="domain" description="DUF732" evidence="2">
    <location>
        <begin position="32"/>
        <end position="107"/>
    </location>
</feature>
<dbReference type="Pfam" id="PF05305">
    <property type="entry name" value="DUF732"/>
    <property type="match status" value="1"/>
</dbReference>
<evidence type="ECO:0000256" key="1">
    <source>
        <dbReference type="SAM" id="SignalP"/>
    </source>
</evidence>
<proteinExistence type="predicted"/>
<dbReference type="Proteomes" id="UP001564760">
    <property type="component" value="Unassembled WGS sequence"/>
</dbReference>
<name>A0ABV4C165_9MYCO</name>
<dbReference type="InterPro" id="IPR007969">
    <property type="entry name" value="DUF732"/>
</dbReference>
<dbReference type="RefSeq" id="WP_369738101.1">
    <property type="nucleotide sequence ID" value="NZ_JBGEDP010000001.1"/>
</dbReference>
<dbReference type="EMBL" id="JBGEDP010000001">
    <property type="protein sequence ID" value="MEY8015612.1"/>
    <property type="molecule type" value="Genomic_DNA"/>
</dbReference>
<comment type="caution">
    <text evidence="3">The sequence shown here is derived from an EMBL/GenBank/DDBJ whole genome shotgun (WGS) entry which is preliminary data.</text>
</comment>
<protein>
    <submittedName>
        <fullName evidence="3">DUF732 domain-containing protein</fullName>
    </submittedName>
</protein>
<evidence type="ECO:0000259" key="2">
    <source>
        <dbReference type="Pfam" id="PF05305"/>
    </source>
</evidence>
<sequence>MPSFRWLAALAVPVVVSAALVAGAATATADAADDTYLAQLHAAGFTWPPDHAGALTAMGRLVCDDLAWGWTYDHIAQDIHANLDQRNVTVGDAHTMVSLAHSTYCPNQRCSTEQC</sequence>
<gene>
    <name evidence="3" type="ORF">AB8998_11625</name>
</gene>
<keyword evidence="1" id="KW-0732">Signal</keyword>
<evidence type="ECO:0000313" key="3">
    <source>
        <dbReference type="EMBL" id="MEY8015612.1"/>
    </source>
</evidence>
<accession>A0ABV4C165</accession>
<feature type="signal peptide" evidence="1">
    <location>
        <begin position="1"/>
        <end position="24"/>
    </location>
</feature>
<organism evidence="3 4">
    <name type="scientific">Mycobacterium servetii</name>
    <dbReference type="NCBI Taxonomy" id="3237418"/>
    <lineage>
        <taxon>Bacteria</taxon>
        <taxon>Bacillati</taxon>
        <taxon>Actinomycetota</taxon>
        <taxon>Actinomycetes</taxon>
        <taxon>Mycobacteriales</taxon>
        <taxon>Mycobacteriaceae</taxon>
        <taxon>Mycobacterium</taxon>
    </lineage>
</organism>
<evidence type="ECO:0000313" key="4">
    <source>
        <dbReference type="Proteomes" id="UP001564760"/>
    </source>
</evidence>
<keyword evidence="4" id="KW-1185">Reference proteome</keyword>
<reference evidence="3 4" key="1">
    <citation type="submission" date="2024-08" db="EMBL/GenBank/DDBJ databases">
        <title>Mycobacterium servetensis sp. nov., a novel rapid-growing mycobacterial species recovered from a human patient in Zaragoza, Spain.</title>
        <authorList>
            <person name="Tristancho-Baro A.I."/>
            <person name="Buenestado-Serrano S."/>
            <person name="Garcia De Viedma D."/>
            <person name="Milagro-Beamonte A."/>
            <person name="Burillo N."/>
            <person name="Sanz S."/>
            <person name="Lopez-Calleja A.I."/>
            <person name="Penas-Utrilla D."/>
            <person name="Guardingo M."/>
            <person name="Garcia M.J."/>
            <person name="Vinuelas-Bayon J."/>
        </authorList>
    </citation>
    <scope>NUCLEOTIDE SEQUENCE [LARGE SCALE GENOMIC DNA]</scope>
    <source>
        <strain evidence="4">HUMS_12744610</strain>
    </source>
</reference>